<evidence type="ECO:0000313" key="3">
    <source>
        <dbReference type="Proteomes" id="UP001337655"/>
    </source>
</evidence>
<feature type="transmembrane region" description="Helical" evidence="1">
    <location>
        <begin position="12"/>
        <end position="35"/>
    </location>
</feature>
<reference evidence="2 3" key="1">
    <citation type="submission" date="2023-08" db="EMBL/GenBank/DDBJ databases">
        <title>Black Yeasts Isolated from many extreme environments.</title>
        <authorList>
            <person name="Coleine C."/>
            <person name="Stajich J.E."/>
            <person name="Selbmann L."/>
        </authorList>
    </citation>
    <scope>NUCLEOTIDE SEQUENCE [LARGE SCALE GENOMIC DNA]</scope>
    <source>
        <strain evidence="2 3">CCFEE 5935</strain>
    </source>
</reference>
<proteinExistence type="predicted"/>
<sequence>MYSEKTWNSWVLIPLWIAHLTFLLIFIGVLAVSMMEYAGDHEGQNNGTLTAFMVFFFIALIMSPLEMVLQSYRMLQPWLYLSFQVYKLVIAIIFTIVEIIEYTNQDWTSIAGWIRILMISLIAVTVVVGATFVPSVVYGAIVVHRRRKSPDYDYVKERNSEYEMAVESRRPRTTLASGGLR</sequence>
<dbReference type="Proteomes" id="UP001337655">
    <property type="component" value="Unassembled WGS sequence"/>
</dbReference>
<feature type="transmembrane region" description="Helical" evidence="1">
    <location>
        <begin position="47"/>
        <end position="65"/>
    </location>
</feature>
<keyword evidence="1" id="KW-0812">Transmembrane</keyword>
<name>A0AAV9NYN1_9PEZI</name>
<dbReference type="GeneID" id="89930922"/>
<keyword evidence="3" id="KW-1185">Reference proteome</keyword>
<comment type="caution">
    <text evidence="2">The sequence shown here is derived from an EMBL/GenBank/DDBJ whole genome shotgun (WGS) entry which is preliminary data.</text>
</comment>
<dbReference type="RefSeq" id="XP_064655123.1">
    <property type="nucleotide sequence ID" value="XM_064806818.1"/>
</dbReference>
<protein>
    <submittedName>
        <fullName evidence="2">Uncharacterized protein</fullName>
    </submittedName>
</protein>
<keyword evidence="1" id="KW-0472">Membrane</keyword>
<evidence type="ECO:0000256" key="1">
    <source>
        <dbReference type="SAM" id="Phobius"/>
    </source>
</evidence>
<feature type="transmembrane region" description="Helical" evidence="1">
    <location>
        <begin position="77"/>
        <end position="100"/>
    </location>
</feature>
<keyword evidence="1" id="KW-1133">Transmembrane helix</keyword>
<accession>A0AAV9NYN1</accession>
<dbReference type="EMBL" id="JAVRRT010000018">
    <property type="protein sequence ID" value="KAK5164927.1"/>
    <property type="molecule type" value="Genomic_DNA"/>
</dbReference>
<evidence type="ECO:0000313" key="2">
    <source>
        <dbReference type="EMBL" id="KAK5164927.1"/>
    </source>
</evidence>
<feature type="transmembrane region" description="Helical" evidence="1">
    <location>
        <begin position="112"/>
        <end position="141"/>
    </location>
</feature>
<organism evidence="2 3">
    <name type="scientific">Saxophila tyrrhenica</name>
    <dbReference type="NCBI Taxonomy" id="1690608"/>
    <lineage>
        <taxon>Eukaryota</taxon>
        <taxon>Fungi</taxon>
        <taxon>Dikarya</taxon>
        <taxon>Ascomycota</taxon>
        <taxon>Pezizomycotina</taxon>
        <taxon>Dothideomycetes</taxon>
        <taxon>Dothideomycetidae</taxon>
        <taxon>Mycosphaerellales</taxon>
        <taxon>Extremaceae</taxon>
        <taxon>Saxophila</taxon>
    </lineage>
</organism>
<dbReference type="AlphaFoldDB" id="A0AAV9NYN1"/>
<gene>
    <name evidence="2" type="ORF">LTR77_009592</name>
</gene>